<dbReference type="eggNOG" id="COG3148">
    <property type="taxonomic scope" value="Bacteria"/>
</dbReference>
<evidence type="ECO:0000256" key="3">
    <source>
        <dbReference type="ARBA" id="ARBA00022691"/>
    </source>
</evidence>
<dbReference type="PANTHER" id="PTHR21392:SF0">
    <property type="entry name" value="TRNA-URIDINE AMINOCARBOXYPROPYLTRANSFERASE 2"/>
    <property type="match status" value="1"/>
</dbReference>
<dbReference type="AlphaFoldDB" id="D8INS2"/>
<evidence type="ECO:0000256" key="2">
    <source>
        <dbReference type="ARBA" id="ARBA00022679"/>
    </source>
</evidence>
<feature type="domain" description="DTW" evidence="6">
    <location>
        <begin position="14"/>
        <end position="221"/>
    </location>
</feature>
<organism evidence="7 8">
    <name type="scientific">Herbaspirillum seropedicae (strain SmR1)</name>
    <dbReference type="NCBI Taxonomy" id="757424"/>
    <lineage>
        <taxon>Bacteria</taxon>
        <taxon>Pseudomonadati</taxon>
        <taxon>Pseudomonadota</taxon>
        <taxon>Betaproteobacteria</taxon>
        <taxon>Burkholderiales</taxon>
        <taxon>Oxalobacteraceae</taxon>
        <taxon>Herbaspirillum</taxon>
    </lineage>
</organism>
<dbReference type="KEGG" id="hse:Hsero_1226"/>
<evidence type="ECO:0000256" key="4">
    <source>
        <dbReference type="ARBA" id="ARBA00022694"/>
    </source>
</evidence>
<accession>D8INS2</accession>
<dbReference type="EMBL" id="CP002039">
    <property type="protein sequence ID" value="ADJ62742.1"/>
    <property type="molecule type" value="Genomic_DNA"/>
</dbReference>
<keyword evidence="4" id="KW-0819">tRNA processing</keyword>
<dbReference type="Pfam" id="PF03942">
    <property type="entry name" value="DTW"/>
    <property type="match status" value="1"/>
</dbReference>
<dbReference type="GO" id="GO:0016432">
    <property type="term" value="F:tRNA-uridine aminocarboxypropyltransferase activity"/>
    <property type="evidence" value="ECO:0007669"/>
    <property type="project" value="UniProtKB-EC"/>
</dbReference>
<dbReference type="SMART" id="SM01144">
    <property type="entry name" value="DTW"/>
    <property type="match status" value="1"/>
</dbReference>
<evidence type="ECO:0000259" key="6">
    <source>
        <dbReference type="SMART" id="SM01144"/>
    </source>
</evidence>
<evidence type="ECO:0000313" key="8">
    <source>
        <dbReference type="Proteomes" id="UP000000329"/>
    </source>
</evidence>
<comment type="similarity">
    <text evidence="5">Belongs to the TDD superfamily. DTWD2 family.</text>
</comment>
<name>D8INS2_HERSS</name>
<dbReference type="InterPro" id="IPR005636">
    <property type="entry name" value="DTW"/>
</dbReference>
<evidence type="ECO:0000256" key="5">
    <source>
        <dbReference type="ARBA" id="ARBA00034489"/>
    </source>
</evidence>
<dbReference type="RefSeq" id="WP_013233248.1">
    <property type="nucleotide sequence ID" value="NC_014323.1"/>
</dbReference>
<keyword evidence="8" id="KW-1185">Reference proteome</keyword>
<keyword evidence="3" id="KW-0949">S-adenosyl-L-methionine</keyword>
<reference evidence="7 8" key="1">
    <citation type="submission" date="2010-04" db="EMBL/GenBank/DDBJ databases">
        <title>The genome of Herbaspirillum seropedicae SmR1, an endophytic, nitrogen-fixing, plant-growth promoting beta-Proteobacteria.</title>
        <authorList>
            <person name="Pedrosa F.O."/>
            <person name="Monteiro R.A."/>
            <person name="Wassem R."/>
            <person name="Cruz L.M."/>
            <person name="Ayub R.A."/>
            <person name="Colauto N.B."/>
            <person name="Fernandez M.A."/>
            <person name="Fungaro M.H.P."/>
            <person name="Grisard E.C."/>
            <person name="Hungria M."/>
            <person name="Madeira H.M.F."/>
            <person name="Nodari R.O."/>
            <person name="Osaku C.A."/>
            <person name="Petzl-Erler M.L."/>
            <person name="Terenzi H."/>
            <person name="Vieira L.G.E."/>
            <person name="Almeida M.I.M."/>
            <person name="Alves L.R."/>
            <person name="Arantes O.M.N."/>
            <person name="Balsanelli E."/>
            <person name="Barcellos F.G."/>
            <person name="Baura V.A."/>
            <person name="Binde D.R."/>
            <person name="Campo R.J."/>
            <person name="Chubatsu L.S."/>
            <person name="Chueire L.M.O."/>
            <person name="Ciferri R.R."/>
            <person name="Correa L.C."/>
            <person name="da Conceicao Silva J.L."/>
            <person name="Dabul A.N.G."/>
            <person name="Dambros B.P."/>
            <person name="Faoro H."/>
            <person name="Favetti A."/>
            <person name="Friedermann G."/>
            <person name="Furlaneto M.C."/>
            <person name="Gasques L.S."/>
            <person name="Gimenes C.C.T."/>
            <person name="Gioppo N.M.R."/>
            <person name="Glienke-Blanco C."/>
            <person name="Godoy L.P."/>
            <person name="Guerra M.P."/>
            <person name="Karp S."/>
            <person name="Kava-Cordeiro V."/>
            <person name="Margarido V.P."/>
            <person name="Mathioni S.M."/>
            <person name="Menck-Soares M.A."/>
            <person name="Murace N.K."/>
            <person name="Nicolas M.F."/>
            <person name="Oliveira C.E.C."/>
            <person name="Pagnan N.A.B."/>
            <person name="Pamphile J.A."/>
            <person name="Patussi E.V."/>
            <person name="Pereira L.F.P."/>
            <person name="Pereira-Ferrari L."/>
            <person name="Pinto F.G.S."/>
            <person name="Precoma C."/>
            <person name="Prioli A.J."/>
            <person name="Prioli S.M.A.P."/>
            <person name="Raittz R.T."/>
            <person name="Ramos H.J.O."/>
            <person name="Ribeiro E.M.S.F."/>
            <person name="Rigo L.U."/>
            <person name="Rocha C.L.M.S.C."/>
            <person name="Rocha S.N."/>
            <person name="Santos K."/>
            <person name="Satori D."/>
            <person name="Silva A.G."/>
            <person name="Simao R.C.G."/>
            <person name="Soares M.A.M."/>
            <person name="Souza E.M."/>
            <person name="Steffens M.B.R."/>
            <person name="Steindel M."/>
            <person name="Tadra-Sfeir M.Z."/>
            <person name="Takahashi E.K."/>
            <person name="Torres R.A."/>
            <person name="Valle J.S."/>
            <person name="Vernal J.I."/>
            <person name="Vilas-Boas L.A."/>
            <person name="Watanabe M.A.E."/>
            <person name="Weiss V.A."/>
            <person name="Yates M.A."/>
            <person name="Souza E.M."/>
        </authorList>
    </citation>
    <scope>NUCLEOTIDE SEQUENCE [LARGE SCALE GENOMIC DNA]</scope>
    <source>
        <strain evidence="7 8">SmR1</strain>
    </source>
</reference>
<dbReference type="EC" id="2.5.1.25" evidence="1"/>
<dbReference type="InterPro" id="IPR039262">
    <property type="entry name" value="DTWD2/TAPT"/>
</dbReference>
<keyword evidence="2" id="KW-0808">Transferase</keyword>
<dbReference type="GeneID" id="29393751"/>
<sequence>MVSPLDQHAQPASRRLLCPICQRAMTACICHWTSPIDHAFDVLILQHPLEVGNAKNSVRLLHLSLPASKLVVGSVFDTDELEALLHGPSRLRNVSPSEKVHPVLLYTDDASTSATTYFDARTMRVEGQEQFQRVRLVILDGTWRKSRKMLFENPILQTLPRLVLSDTPASRYTIRKSHKPEQLSTLEAVGYALMQLERNSEKYHPLLTAFDNFVLQQGYMRLHGQAVRRGE</sequence>
<dbReference type="GO" id="GO:0008033">
    <property type="term" value="P:tRNA processing"/>
    <property type="evidence" value="ECO:0007669"/>
    <property type="project" value="UniProtKB-KW"/>
</dbReference>
<evidence type="ECO:0000256" key="1">
    <source>
        <dbReference type="ARBA" id="ARBA00012386"/>
    </source>
</evidence>
<proteinExistence type="inferred from homology"/>
<dbReference type="HOGENOM" id="CLU_066458_2_1_4"/>
<evidence type="ECO:0000313" key="7">
    <source>
        <dbReference type="EMBL" id="ADJ62742.1"/>
    </source>
</evidence>
<gene>
    <name evidence="7" type="ordered locus">Hsero_1226</name>
</gene>
<dbReference type="PANTHER" id="PTHR21392">
    <property type="entry name" value="TRNA-URIDINE AMINOCARBOXYPROPYLTRANSFERASE 2"/>
    <property type="match status" value="1"/>
</dbReference>
<dbReference type="Proteomes" id="UP000000329">
    <property type="component" value="Chromosome"/>
</dbReference>
<protein>
    <recommendedName>
        <fullName evidence="1">tRNA-uridine aminocarboxypropyltransferase</fullName>
        <ecNumber evidence="1">2.5.1.25</ecNumber>
    </recommendedName>
</protein>